<evidence type="ECO:0000313" key="3">
    <source>
        <dbReference type="EMBL" id="KAG9439410.1"/>
    </source>
</evidence>
<accession>A0AAV7DS30</accession>
<evidence type="ECO:0000256" key="1">
    <source>
        <dbReference type="ARBA" id="ARBA00022737"/>
    </source>
</evidence>
<dbReference type="InterPro" id="IPR002885">
    <property type="entry name" value="PPR_rpt"/>
</dbReference>
<comment type="caution">
    <text evidence="3">The sequence shown here is derived from an EMBL/GenBank/DDBJ whole genome shotgun (WGS) entry which is preliminary data.</text>
</comment>
<dbReference type="EMBL" id="JAINDJ010000008">
    <property type="protein sequence ID" value="KAG9439410.1"/>
    <property type="molecule type" value="Genomic_DNA"/>
</dbReference>
<dbReference type="Pfam" id="PF13041">
    <property type="entry name" value="PPR_2"/>
    <property type="match status" value="1"/>
</dbReference>
<dbReference type="InterPro" id="IPR046848">
    <property type="entry name" value="E_motif"/>
</dbReference>
<dbReference type="Proteomes" id="UP000825729">
    <property type="component" value="Unassembled WGS sequence"/>
</dbReference>
<name>A0AAV7DS30_ARIFI</name>
<dbReference type="NCBIfam" id="TIGR00756">
    <property type="entry name" value="PPR"/>
    <property type="match status" value="4"/>
</dbReference>
<sequence>MPSIRAIIRVVDKCKNMRQLRQTHAQIIVRGLGEDKFAISRLMHFCSDPVHGDLEHTWTLFRQSEHPTICICNTMIKAFLQSGELRRTAEIYVGILHDRLCPDNYTFPYILKACSNLQDLKFGEQVHSHVVKLGFVYDVYVGNTLILMYSVCGDMRTARNLFDLIPQRTEVTWTVMISGYSKQGDVDSAGFLFDEAPVKDRGIWGSMISGYVQNNCFKESLKLFQLMQLTNVGLDESVLVSVLGACAQLGVLELGIWIHMYVEHIGMPVGVRFGTALVDMYTKCGHLGLAKKVFDELPQRDTVCWNVMILGLAMHGDGEGAFKIFSEMKKSGFIPDDITFIAIFTASSHCGEVERGLDEFYKMKSVYNIEPKGEHYGCVVDFLGRAGHFEEAIDVIRKMPISSNTSEEAIVWRALLSACLIHREINLAEVAAKHLVQLEHHSGAYVLLSNIYAASGRYRNAVRVRKLMKENGVQKVPGSSSIVVHGVSHEFIAGEETHPEIDEICTLLEKMNTLLESAVNKALPPLSYWLVTDNSVLTERELQIATLAIVVLNTEQVQILPARYLKLSAIYGRKQGGFGGRIHYRCKEPTAKATI</sequence>
<proteinExistence type="predicted"/>
<dbReference type="Gene3D" id="1.25.40.10">
    <property type="entry name" value="Tetratricopeptide repeat domain"/>
    <property type="match status" value="3"/>
</dbReference>
<dbReference type="FunFam" id="1.25.40.10:FF:000470">
    <property type="entry name" value="Pentatricopeptide repeat-containing protein At5g66520"/>
    <property type="match status" value="1"/>
</dbReference>
<dbReference type="GO" id="GO:0009451">
    <property type="term" value="P:RNA modification"/>
    <property type="evidence" value="ECO:0007669"/>
    <property type="project" value="InterPro"/>
</dbReference>
<dbReference type="FunFam" id="1.25.40.10:FF:000242">
    <property type="entry name" value="Pentatricopeptide repeat-containing protein"/>
    <property type="match status" value="1"/>
</dbReference>
<feature type="repeat" description="PPR" evidence="2">
    <location>
        <begin position="169"/>
        <end position="199"/>
    </location>
</feature>
<feature type="repeat" description="PPR" evidence="2">
    <location>
        <begin position="301"/>
        <end position="335"/>
    </location>
</feature>
<dbReference type="PANTHER" id="PTHR47926">
    <property type="entry name" value="PENTATRICOPEPTIDE REPEAT-CONTAINING PROTEIN"/>
    <property type="match status" value="1"/>
</dbReference>
<dbReference type="PANTHER" id="PTHR47926:SF352">
    <property type="entry name" value="REPEAT-CONTAINING PROTEIN, PUTATIVE-RELATED"/>
    <property type="match status" value="1"/>
</dbReference>
<keyword evidence="1" id="KW-0677">Repeat</keyword>
<dbReference type="Pfam" id="PF20431">
    <property type="entry name" value="E_motif"/>
    <property type="match status" value="1"/>
</dbReference>
<reference evidence="3 4" key="1">
    <citation type="submission" date="2021-07" db="EMBL/GenBank/DDBJ databases">
        <title>The Aristolochia fimbriata genome: insights into angiosperm evolution, floral development and chemical biosynthesis.</title>
        <authorList>
            <person name="Jiao Y."/>
        </authorList>
    </citation>
    <scope>NUCLEOTIDE SEQUENCE [LARGE SCALE GENOMIC DNA]</scope>
    <source>
        <strain evidence="3">IBCAS-2021</strain>
        <tissue evidence="3">Leaf</tissue>
    </source>
</reference>
<dbReference type="InterPro" id="IPR011990">
    <property type="entry name" value="TPR-like_helical_dom_sf"/>
</dbReference>
<dbReference type="Pfam" id="PF01535">
    <property type="entry name" value="PPR"/>
    <property type="match status" value="3"/>
</dbReference>
<evidence type="ECO:0008006" key="5">
    <source>
        <dbReference type="Google" id="ProtNLM"/>
    </source>
</evidence>
<dbReference type="AlphaFoldDB" id="A0AAV7DS30"/>
<gene>
    <name evidence="3" type="ORF">H6P81_019575</name>
</gene>
<evidence type="ECO:0000256" key="2">
    <source>
        <dbReference type="PROSITE-ProRule" id="PRU00708"/>
    </source>
</evidence>
<dbReference type="InterPro" id="IPR046960">
    <property type="entry name" value="PPR_At4g14850-like_plant"/>
</dbReference>
<dbReference type="PROSITE" id="PS51375">
    <property type="entry name" value="PPR"/>
    <property type="match status" value="3"/>
</dbReference>
<protein>
    <recommendedName>
        <fullName evidence="5">Pentatricopeptide repeat-containing protein</fullName>
    </recommendedName>
</protein>
<organism evidence="3 4">
    <name type="scientific">Aristolochia fimbriata</name>
    <name type="common">White veined hardy Dutchman's pipe vine</name>
    <dbReference type="NCBI Taxonomy" id="158543"/>
    <lineage>
        <taxon>Eukaryota</taxon>
        <taxon>Viridiplantae</taxon>
        <taxon>Streptophyta</taxon>
        <taxon>Embryophyta</taxon>
        <taxon>Tracheophyta</taxon>
        <taxon>Spermatophyta</taxon>
        <taxon>Magnoliopsida</taxon>
        <taxon>Magnoliidae</taxon>
        <taxon>Piperales</taxon>
        <taxon>Aristolochiaceae</taxon>
        <taxon>Aristolochia</taxon>
    </lineage>
</organism>
<dbReference type="GO" id="GO:0003723">
    <property type="term" value="F:RNA binding"/>
    <property type="evidence" value="ECO:0007669"/>
    <property type="project" value="InterPro"/>
</dbReference>
<evidence type="ECO:0000313" key="4">
    <source>
        <dbReference type="Proteomes" id="UP000825729"/>
    </source>
</evidence>
<keyword evidence="4" id="KW-1185">Reference proteome</keyword>
<feature type="repeat" description="PPR" evidence="2">
    <location>
        <begin position="200"/>
        <end position="234"/>
    </location>
</feature>